<evidence type="ECO:0000256" key="5">
    <source>
        <dbReference type="ARBA" id="ARBA00023242"/>
    </source>
</evidence>
<dbReference type="CDD" id="cd12203">
    <property type="entry name" value="GT1"/>
    <property type="match status" value="1"/>
</dbReference>
<feature type="compositionally biased region" description="Basic and acidic residues" evidence="6">
    <location>
        <begin position="538"/>
        <end position="573"/>
    </location>
</feature>
<keyword evidence="5" id="KW-0539">Nucleus</keyword>
<dbReference type="GO" id="GO:0003677">
    <property type="term" value="F:DNA binding"/>
    <property type="evidence" value="ECO:0007669"/>
    <property type="project" value="UniProtKB-KW"/>
</dbReference>
<evidence type="ECO:0000256" key="2">
    <source>
        <dbReference type="ARBA" id="ARBA00023015"/>
    </source>
</evidence>
<evidence type="ECO:0000256" key="1">
    <source>
        <dbReference type="ARBA" id="ARBA00004123"/>
    </source>
</evidence>
<evidence type="ECO:0000256" key="4">
    <source>
        <dbReference type="ARBA" id="ARBA00023163"/>
    </source>
</evidence>
<gene>
    <name evidence="9" type="primary">LOC110785967</name>
</gene>
<dbReference type="Pfam" id="PF13837">
    <property type="entry name" value="Myb_DNA-bind_4"/>
    <property type="match status" value="2"/>
</dbReference>
<feature type="compositionally biased region" description="Basic and acidic residues" evidence="6">
    <location>
        <begin position="329"/>
        <end position="338"/>
    </location>
</feature>
<dbReference type="Proteomes" id="UP000813463">
    <property type="component" value="Chromosome 4"/>
</dbReference>
<dbReference type="KEGG" id="soe:110785967"/>
<dbReference type="PROSITE" id="PS50090">
    <property type="entry name" value="MYB_LIKE"/>
    <property type="match status" value="2"/>
</dbReference>
<feature type="compositionally biased region" description="Basic and acidic residues" evidence="6">
    <location>
        <begin position="307"/>
        <end position="320"/>
    </location>
</feature>
<evidence type="ECO:0000256" key="6">
    <source>
        <dbReference type="SAM" id="MobiDB-lite"/>
    </source>
</evidence>
<keyword evidence="2" id="KW-0805">Transcription regulation</keyword>
<feature type="region of interest" description="Disordered" evidence="6">
    <location>
        <begin position="112"/>
        <end position="132"/>
    </location>
</feature>
<evidence type="ECO:0000256" key="3">
    <source>
        <dbReference type="ARBA" id="ARBA00023125"/>
    </source>
</evidence>
<evidence type="ECO:0000313" key="8">
    <source>
        <dbReference type="Proteomes" id="UP000813463"/>
    </source>
</evidence>
<comment type="subcellular location">
    <subcellularLocation>
        <location evidence="1">Nucleus</location>
    </subcellularLocation>
</comment>
<name>A0A9R0IB75_SPIOL</name>
<feature type="region of interest" description="Disordered" evidence="6">
    <location>
        <begin position="243"/>
        <end position="344"/>
    </location>
</feature>
<organism evidence="8 9">
    <name type="scientific">Spinacia oleracea</name>
    <name type="common">Spinach</name>
    <dbReference type="NCBI Taxonomy" id="3562"/>
    <lineage>
        <taxon>Eukaryota</taxon>
        <taxon>Viridiplantae</taxon>
        <taxon>Streptophyta</taxon>
        <taxon>Embryophyta</taxon>
        <taxon>Tracheophyta</taxon>
        <taxon>Spermatophyta</taxon>
        <taxon>Magnoliopsida</taxon>
        <taxon>eudicotyledons</taxon>
        <taxon>Gunneridae</taxon>
        <taxon>Pentapetalae</taxon>
        <taxon>Caryophyllales</taxon>
        <taxon>Chenopodiaceae</taxon>
        <taxon>Chenopodioideae</taxon>
        <taxon>Anserineae</taxon>
        <taxon>Spinacia</taxon>
    </lineage>
</organism>
<feature type="compositionally biased region" description="Acidic residues" evidence="6">
    <location>
        <begin position="274"/>
        <end position="294"/>
    </location>
</feature>
<dbReference type="PANTHER" id="PTHR21654:SF61">
    <property type="entry name" value="TRIHELIX TRANSCRIPTION FACTOR GTL2"/>
    <property type="match status" value="1"/>
</dbReference>
<dbReference type="InterPro" id="IPR001005">
    <property type="entry name" value="SANT/Myb"/>
</dbReference>
<keyword evidence="4" id="KW-0804">Transcription</keyword>
<dbReference type="GO" id="GO:0005634">
    <property type="term" value="C:nucleus"/>
    <property type="evidence" value="ECO:0007669"/>
    <property type="project" value="UniProtKB-SubCell"/>
</dbReference>
<feature type="domain" description="Myb-like" evidence="7">
    <location>
        <begin position="142"/>
        <end position="195"/>
    </location>
</feature>
<accession>A0A9R0IB75</accession>
<keyword evidence="8" id="KW-1185">Reference proteome</keyword>
<reference evidence="9" key="2">
    <citation type="submission" date="2025-08" db="UniProtKB">
        <authorList>
            <consortium name="RefSeq"/>
        </authorList>
    </citation>
    <scope>IDENTIFICATION</scope>
    <source>
        <tissue evidence="9">Leaf</tissue>
    </source>
</reference>
<feature type="region of interest" description="Disordered" evidence="6">
    <location>
        <begin position="58"/>
        <end position="82"/>
    </location>
</feature>
<dbReference type="GO" id="GO:0006355">
    <property type="term" value="P:regulation of DNA-templated transcription"/>
    <property type="evidence" value="ECO:0007669"/>
    <property type="project" value="UniProtKB-ARBA"/>
</dbReference>
<dbReference type="InterPro" id="IPR044822">
    <property type="entry name" value="Myb_DNA-bind_4"/>
</dbReference>
<protein>
    <submittedName>
        <fullName evidence="9">Trihelix transcription factor GTL2</fullName>
    </submittedName>
</protein>
<evidence type="ECO:0000259" key="7">
    <source>
        <dbReference type="PROSITE" id="PS50090"/>
    </source>
</evidence>
<feature type="domain" description="Myb-like" evidence="7">
    <location>
        <begin position="567"/>
        <end position="640"/>
    </location>
</feature>
<dbReference type="GeneID" id="110785967"/>
<dbReference type="SMART" id="SM00717">
    <property type="entry name" value="SANT"/>
    <property type="match status" value="2"/>
</dbReference>
<feature type="compositionally biased region" description="Polar residues" evidence="6">
    <location>
        <begin position="681"/>
        <end position="717"/>
    </location>
</feature>
<dbReference type="AlphaFoldDB" id="A0A9R0IB75"/>
<feature type="region of interest" description="Disordered" evidence="6">
    <location>
        <begin position="679"/>
        <end position="732"/>
    </location>
</feature>
<dbReference type="RefSeq" id="XP_021846162.2">
    <property type="nucleotide sequence ID" value="XM_021990470.2"/>
</dbReference>
<feature type="compositionally biased region" description="Pro residues" evidence="6">
    <location>
        <begin position="61"/>
        <end position="73"/>
    </location>
</feature>
<reference evidence="8" key="1">
    <citation type="journal article" date="2021" name="Nat. Commun.">
        <title>Genomic analyses provide insights into spinach domestication and the genetic basis of agronomic traits.</title>
        <authorList>
            <person name="Cai X."/>
            <person name="Sun X."/>
            <person name="Xu C."/>
            <person name="Sun H."/>
            <person name="Wang X."/>
            <person name="Ge C."/>
            <person name="Zhang Z."/>
            <person name="Wang Q."/>
            <person name="Fei Z."/>
            <person name="Jiao C."/>
            <person name="Wang Q."/>
        </authorList>
    </citation>
    <scope>NUCLEOTIDE SEQUENCE [LARGE SCALE GENOMIC DNA]</scope>
    <source>
        <strain evidence="8">cv. Varoflay</strain>
    </source>
</reference>
<keyword evidence="3" id="KW-0238">DNA-binding</keyword>
<feature type="region of interest" description="Disordered" evidence="6">
    <location>
        <begin position="517"/>
        <end position="573"/>
    </location>
</feature>
<dbReference type="Gene3D" id="1.10.10.60">
    <property type="entry name" value="Homeodomain-like"/>
    <property type="match status" value="2"/>
</dbReference>
<evidence type="ECO:0000313" key="9">
    <source>
        <dbReference type="RefSeq" id="XP_021846162.2"/>
    </source>
</evidence>
<dbReference type="PANTHER" id="PTHR21654">
    <property type="entry name" value="FI21293P1"/>
    <property type="match status" value="1"/>
</dbReference>
<feature type="compositionally biased region" description="Polar residues" evidence="6">
    <location>
        <begin position="517"/>
        <end position="537"/>
    </location>
</feature>
<sequence length="738" mass="83266">MFDGMPEQFYQFLAAAATTSRATPPTKIISNTTASLSLPLSFSLHHHQNHAVAAAAFPTYSPQPQPPPPPPPQLSFDAPYHPLLHHHHHPHSQFVTRNNEVVKVVENTTLTHSPLSTQLPTSLQDSGESQRSSSVMMLPEIPWSNDEMLALFRIRSSMDNTWFPDFIWENVSRKLSEIGFKRSAEKCKEKFEEETRSFNSSIISTNNNCSNKNTTPSNNNNYRLFGELEQLCNNNNNINNINDDDNVDHGGGGGGGGGDDHCPQTSLSQGTLCPDEDDNEGENEDWNEGEEDMIQGDRVGNDEVGEDYTRNDKDDYKDNVEGDEQSVDDSEKTEENTKRVMRKRKRQKKFEMFKGFCEKIVSKMMTQQEELHLKILEDMVKRDEEKVAKEEAWKKQEFVRLEKELEDRAHEQAVSGDRQAKILDFLNKVGTSSNILDSKSIKEVFEKLNKVPNITLSNSSVLTQDSIISAQLQPTSSCTTHHDHNHTHLVTNIPSSSSTENIALLSCIKFDNSKLPMSSSSLDQPSQNPICRPSNNELSHKFPRPDHTNTDATEHVTKLKSLENESGKDDTGRRWPRDEVLALINIRCSLFNNNGGDTMTHHDRENNAKGPLWERISQKMVELGYKRSAKRCKEKWENINKYFRKTKDLNKKRSIDSRTCPYYHQLNHLYNQGTLMGPSDQPMNNPGSPENGTITLSGQSQGNGLTTPANNGATTNKMHAPQGNEANVVQVPGFDFEF</sequence>
<proteinExistence type="predicted"/>